<evidence type="ECO:0000256" key="7">
    <source>
        <dbReference type="ARBA" id="ARBA00022853"/>
    </source>
</evidence>
<dbReference type="AlphaFoldDB" id="A0AAV2QUH3"/>
<dbReference type="GO" id="GO:0031297">
    <property type="term" value="P:replication fork processing"/>
    <property type="evidence" value="ECO:0007669"/>
    <property type="project" value="InterPro"/>
</dbReference>
<evidence type="ECO:0000259" key="12">
    <source>
        <dbReference type="Pfam" id="PF14910"/>
    </source>
</evidence>
<evidence type="ECO:0000256" key="9">
    <source>
        <dbReference type="ARBA" id="ARBA00023242"/>
    </source>
</evidence>
<evidence type="ECO:0000256" key="1">
    <source>
        <dbReference type="ARBA" id="ARBA00004123"/>
    </source>
</evidence>
<dbReference type="GO" id="GO:0006325">
    <property type="term" value="P:chromatin organization"/>
    <property type="evidence" value="ECO:0007669"/>
    <property type="project" value="UniProtKB-KW"/>
</dbReference>
<keyword evidence="5" id="KW-0158">Chromosome</keyword>
<comment type="similarity">
    <text evidence="3">Belongs to the MMS22 family. MMS22L subfamily.</text>
</comment>
<feature type="domain" description="MMS22-like C-terminal" evidence="13">
    <location>
        <begin position="870"/>
        <end position="1163"/>
    </location>
</feature>
<evidence type="ECO:0000259" key="13">
    <source>
        <dbReference type="Pfam" id="PF14911"/>
    </source>
</evidence>
<dbReference type="Pfam" id="PF14910">
    <property type="entry name" value="MMS22L_N"/>
    <property type="match status" value="2"/>
</dbReference>
<comment type="caution">
    <text evidence="14">The sequence shown here is derived from an EMBL/GenBank/DDBJ whole genome shotgun (WGS) entry which is preliminary data.</text>
</comment>
<comment type="subcellular location">
    <subcellularLocation>
        <location evidence="2">Chromosome</location>
    </subcellularLocation>
    <subcellularLocation>
        <location evidence="1">Nucleus</location>
    </subcellularLocation>
</comment>
<dbReference type="GO" id="GO:0000724">
    <property type="term" value="P:double-strand break repair via homologous recombination"/>
    <property type="evidence" value="ECO:0007669"/>
    <property type="project" value="InterPro"/>
</dbReference>
<dbReference type="GO" id="GO:0043596">
    <property type="term" value="C:nuclear replication fork"/>
    <property type="evidence" value="ECO:0007669"/>
    <property type="project" value="TreeGrafter"/>
</dbReference>
<dbReference type="PANTHER" id="PTHR28547">
    <property type="entry name" value="PROTEIN MMS22-LIKE"/>
    <property type="match status" value="1"/>
</dbReference>
<organism evidence="14 15">
    <name type="scientific">Meganyctiphanes norvegica</name>
    <name type="common">Northern krill</name>
    <name type="synonym">Thysanopoda norvegica</name>
    <dbReference type="NCBI Taxonomy" id="48144"/>
    <lineage>
        <taxon>Eukaryota</taxon>
        <taxon>Metazoa</taxon>
        <taxon>Ecdysozoa</taxon>
        <taxon>Arthropoda</taxon>
        <taxon>Crustacea</taxon>
        <taxon>Multicrustacea</taxon>
        <taxon>Malacostraca</taxon>
        <taxon>Eumalacostraca</taxon>
        <taxon>Eucarida</taxon>
        <taxon>Euphausiacea</taxon>
        <taxon>Euphausiidae</taxon>
        <taxon>Meganyctiphanes</taxon>
    </lineage>
</organism>
<accession>A0AAV2QUH3</accession>
<evidence type="ECO:0000256" key="6">
    <source>
        <dbReference type="ARBA" id="ARBA00022763"/>
    </source>
</evidence>
<keyword evidence="8" id="KW-0234">DNA repair</keyword>
<gene>
    <name evidence="14" type="ORF">MNOR_LOCUS16493</name>
</gene>
<dbReference type="InterPro" id="IPR029425">
    <property type="entry name" value="MMS22L_N"/>
</dbReference>
<dbReference type="Pfam" id="PF14911">
    <property type="entry name" value="MMS22L_C"/>
    <property type="match status" value="1"/>
</dbReference>
<evidence type="ECO:0000256" key="5">
    <source>
        <dbReference type="ARBA" id="ARBA00022454"/>
    </source>
</evidence>
<evidence type="ECO:0000256" key="8">
    <source>
        <dbReference type="ARBA" id="ARBA00023204"/>
    </source>
</evidence>
<feature type="non-terminal residue" evidence="14">
    <location>
        <position position="1201"/>
    </location>
</feature>
<feature type="domain" description="Protein MMS22-like N-terminal" evidence="12">
    <location>
        <begin position="183"/>
        <end position="366"/>
    </location>
</feature>
<evidence type="ECO:0000256" key="4">
    <source>
        <dbReference type="ARBA" id="ARBA00021061"/>
    </source>
</evidence>
<keyword evidence="6" id="KW-0227">DNA damage</keyword>
<keyword evidence="7" id="KW-0156">Chromatin regulator</keyword>
<feature type="region of interest" description="Disordered" evidence="11">
    <location>
        <begin position="1"/>
        <end position="28"/>
    </location>
</feature>
<dbReference type="InterPro" id="IPR029424">
    <property type="entry name" value="MMS22L_C"/>
</dbReference>
<evidence type="ECO:0000256" key="3">
    <source>
        <dbReference type="ARBA" id="ARBA00006585"/>
    </source>
</evidence>
<dbReference type="Proteomes" id="UP001497623">
    <property type="component" value="Unassembled WGS sequence"/>
</dbReference>
<dbReference type="InterPro" id="IPR042320">
    <property type="entry name" value="MMS22-like"/>
</dbReference>
<evidence type="ECO:0000256" key="11">
    <source>
        <dbReference type="SAM" id="MobiDB-lite"/>
    </source>
</evidence>
<reference evidence="14 15" key="1">
    <citation type="submission" date="2024-05" db="EMBL/GenBank/DDBJ databases">
        <authorList>
            <person name="Wallberg A."/>
        </authorList>
    </citation>
    <scope>NUCLEOTIDE SEQUENCE [LARGE SCALE GENOMIC DNA]</scope>
</reference>
<dbReference type="EMBL" id="CAXKWB010010868">
    <property type="protein sequence ID" value="CAL4099468.1"/>
    <property type="molecule type" value="Genomic_DNA"/>
</dbReference>
<evidence type="ECO:0000256" key="10">
    <source>
        <dbReference type="ARBA" id="ARBA00033326"/>
    </source>
</evidence>
<proteinExistence type="inferred from homology"/>
<evidence type="ECO:0000256" key="2">
    <source>
        <dbReference type="ARBA" id="ARBA00004286"/>
    </source>
</evidence>
<evidence type="ECO:0000313" key="14">
    <source>
        <dbReference type="EMBL" id="CAL4099468.1"/>
    </source>
</evidence>
<protein>
    <recommendedName>
        <fullName evidence="4">Protein MMS22-like</fullName>
    </recommendedName>
    <alternativeName>
        <fullName evidence="10">Methyl methanesulfonate-sensitivity protein 22-like</fullName>
    </alternativeName>
</protein>
<keyword evidence="9" id="KW-0539">Nucleus</keyword>
<feature type="domain" description="Protein MMS22-like N-terminal" evidence="12">
    <location>
        <begin position="408"/>
        <end position="740"/>
    </location>
</feature>
<dbReference type="PANTHER" id="PTHR28547:SF1">
    <property type="entry name" value="PROTEIN MMS22-LIKE"/>
    <property type="match status" value="1"/>
</dbReference>
<sequence>MSADDGGNITPPPTPDMEGEKPDDFMDSESLDYMDFFTNELDSSPQKQQPVISKVGSNEPLWFSCSGELRWKESIKDHSLIGRGALKTVKYGIMPYNGSFGVAVFDIPCQPEDLHYEIEQYFSYVRQGFLELERGAHSRASVSRSFHDDRYSKIRYNIAEFYSLLSNHVYSLESPKENEDFFFDLLIKIKEILVFIGPFYSLPDHVTSAGSSQGNESSSAAFHLLHAHLDVRWHTISLLHQLNLIIGHLSPPINADMASSSANLLTETQLGSQVNGPNSTPSLLDQVFLLIMWDAITILTREGIKKNLNDLQHSVGFSCSCSHELMLMMLHLIEYRGTTLGNQCFWDYITPCLLSLLKNETSLMSSELGISSQNNVSSSHNVDHKTSSEMDCFTISFPPSVVKSLRLPHIWWIFTNIVKLYGFDENGKKLPPKSNRINIVQLKAALIYGWPFSFRTTKKDTKIEYKWSKLRILRVHRCRGRSSQWAASLWDYFSRNLDSSFMLPGAGVDGLACMSKTASGWLEQVKSLRVDSNASSLGKNTTSWQNFLQVILSVVESSNTEWKRIRGRIYSQFHPQQMTKLQPLGLYNSITLFLAVATATDISDVSIKLCELLSFVPHSSSIGKLRIVVRGFMTVALLRVSSGCDVSLVVEKIAPLIIYACKEYKNGLDAMHRRDMIQLLACYAEGVQEVLEQSDDLSLNQHKLFQISGETSSLSMVIRDLSGSEMRALLSAMEAALRRVLILADARPFHSDDTGCELVDVIWRDFSGFIKEHAISGTPPAVLGTTAAALTLARLQTYKSSTIQGAKEAAENFFIYFVTKEVNPVCMVQYMSEVLSYPGSQRLLGLISENYASQIVSGWITSVLIHGNTDELSVLTSTVLELPEIDKIIPRTSNKYSFFVLETLVKSLATMYDQAPDFASRLSVREQALKYLSGLDKALVVVMKKVPLPAHIGQLVDLIATLFATAPGLIYVKGRQTLPLPSLISAVLLPTSVYSPEKPLPAALASALPAALPKMLCGIASLGISQDQFLRRNLRDIFTHYMYRFSIKTEKNYTTVLHPFIVCLHDADTNDATLQDLRGIFLEAARDNYIAKRGCNLSHIQAVMLLLCELLSRSSVEWIESMCHTVLLPVLEVLLVVSDESTKRKTNDLLKEIMVTAARLDKPPRIAMMPPVNRSHWSHTSWCIRKSYAVLWAKSLVIMKR</sequence>
<evidence type="ECO:0000313" key="15">
    <source>
        <dbReference type="Proteomes" id="UP001497623"/>
    </source>
</evidence>
<keyword evidence="15" id="KW-1185">Reference proteome</keyword>
<name>A0AAV2QUH3_MEGNR</name>